<dbReference type="Proteomes" id="UP001589795">
    <property type="component" value="Unassembled WGS sequence"/>
</dbReference>
<dbReference type="SUPFAM" id="SSF75304">
    <property type="entry name" value="Amidase signature (AS) enzymes"/>
    <property type="match status" value="1"/>
</dbReference>
<comment type="caution">
    <text evidence="3">The sequence shown here is derived from an EMBL/GenBank/DDBJ whole genome shotgun (WGS) entry which is preliminary data.</text>
</comment>
<dbReference type="EMBL" id="JBHLWQ010000102">
    <property type="protein sequence ID" value="MFC0200785.1"/>
    <property type="molecule type" value="Genomic_DNA"/>
</dbReference>
<dbReference type="PANTHER" id="PTHR11895">
    <property type="entry name" value="TRANSAMIDASE"/>
    <property type="match status" value="1"/>
</dbReference>
<keyword evidence="4" id="KW-1185">Reference proteome</keyword>
<dbReference type="InterPro" id="IPR023631">
    <property type="entry name" value="Amidase_dom"/>
</dbReference>
<gene>
    <name evidence="3" type="ORF">ACFFIZ_10815</name>
</gene>
<dbReference type="Pfam" id="PF01425">
    <property type="entry name" value="Amidase"/>
    <property type="match status" value="1"/>
</dbReference>
<dbReference type="RefSeq" id="WP_265505893.1">
    <property type="nucleotide sequence ID" value="NZ_JAOTBE010000005.1"/>
</dbReference>
<organism evidence="3 4">
    <name type="scientific">Paracoccus rhizosphaerae</name>
    <dbReference type="NCBI Taxonomy" id="1133347"/>
    <lineage>
        <taxon>Bacteria</taxon>
        <taxon>Pseudomonadati</taxon>
        <taxon>Pseudomonadota</taxon>
        <taxon>Alphaproteobacteria</taxon>
        <taxon>Rhodobacterales</taxon>
        <taxon>Paracoccaceae</taxon>
        <taxon>Paracoccus</taxon>
    </lineage>
</organism>
<sequence>MALDPASLGAVALRDLIASGAISAEAATAACLKRIADTEPQLQAWAYVDGNHAMAQARARDAHRKAGRATGMLHGVPVGIKDVIDTARMPTECGTEIMRGRVPAKDAHLVSRLRAEGAVIIGKTVTTELAFLEPSRSRNPHDLSRSPGGSSAGSAVAVASGQVPLAVGTQTGGSVIRPASYCGIVGFKPSYGLIGRTGVLIQSPFLDTIGAFARSVEDAALLVEAMSGHDSHDASTSLSPVPRLVDAATQDPPLPPLLAVLSLPGADPVMADALDELRGDLGDRAHAVDLLPGLAEADIIRRRINLAELSKCYYALERQGRDRLSQRMRDALDEGKATLARDYIAALDWRQVLNAGLEELLSRCDAILCPAATGPAPLIADGSTGSPVMNGPWTLCGVPTITLPLLTDGTGLPLGVQLIGRHGEDARLIRTANWLMRRQLQNQAIDERRVG</sequence>
<feature type="compositionally biased region" description="Basic and acidic residues" evidence="1">
    <location>
        <begin position="135"/>
        <end position="144"/>
    </location>
</feature>
<name>A0ABV6CJ57_9RHOB</name>
<dbReference type="InterPro" id="IPR000120">
    <property type="entry name" value="Amidase"/>
</dbReference>
<evidence type="ECO:0000256" key="1">
    <source>
        <dbReference type="SAM" id="MobiDB-lite"/>
    </source>
</evidence>
<evidence type="ECO:0000313" key="4">
    <source>
        <dbReference type="Proteomes" id="UP001589795"/>
    </source>
</evidence>
<feature type="region of interest" description="Disordered" evidence="1">
    <location>
        <begin position="133"/>
        <end position="154"/>
    </location>
</feature>
<evidence type="ECO:0000313" key="3">
    <source>
        <dbReference type="EMBL" id="MFC0200785.1"/>
    </source>
</evidence>
<dbReference type="InterPro" id="IPR036928">
    <property type="entry name" value="AS_sf"/>
</dbReference>
<dbReference type="Gene3D" id="3.90.1300.10">
    <property type="entry name" value="Amidase signature (AS) domain"/>
    <property type="match status" value="1"/>
</dbReference>
<proteinExistence type="predicted"/>
<evidence type="ECO:0000259" key="2">
    <source>
        <dbReference type="Pfam" id="PF01425"/>
    </source>
</evidence>
<reference evidence="3 4" key="1">
    <citation type="submission" date="2024-09" db="EMBL/GenBank/DDBJ databases">
        <authorList>
            <person name="Sun Q."/>
            <person name="Mori K."/>
        </authorList>
    </citation>
    <scope>NUCLEOTIDE SEQUENCE [LARGE SCALE GENOMIC DNA]</scope>
    <source>
        <strain evidence="3 4">CCM 7904</strain>
    </source>
</reference>
<dbReference type="PANTHER" id="PTHR11895:SF151">
    <property type="entry name" value="GLUTAMYL-TRNA(GLN) AMIDOTRANSFERASE SUBUNIT A"/>
    <property type="match status" value="1"/>
</dbReference>
<feature type="domain" description="Amidase" evidence="2">
    <location>
        <begin position="27"/>
        <end position="428"/>
    </location>
</feature>
<accession>A0ABV6CJ57</accession>
<protein>
    <submittedName>
        <fullName evidence="3">Amidase</fullName>
    </submittedName>
</protein>